<evidence type="ECO:0000313" key="4">
    <source>
        <dbReference type="Proteomes" id="UP000324800"/>
    </source>
</evidence>
<evidence type="ECO:0000256" key="1">
    <source>
        <dbReference type="SAM" id="MobiDB-lite"/>
    </source>
</evidence>
<dbReference type="Gene3D" id="3.90.70.10">
    <property type="entry name" value="Cysteine proteinases"/>
    <property type="match status" value="1"/>
</dbReference>
<feature type="domain" description="Peptidase C19 ubiquitin carboxyl-terminal hydrolase" evidence="2">
    <location>
        <begin position="19"/>
        <end position="245"/>
    </location>
</feature>
<dbReference type="InterPro" id="IPR038765">
    <property type="entry name" value="Papain-like_cys_pep_sf"/>
</dbReference>
<evidence type="ECO:0000259" key="2">
    <source>
        <dbReference type="Pfam" id="PF00443"/>
    </source>
</evidence>
<evidence type="ECO:0000313" key="3">
    <source>
        <dbReference type="EMBL" id="KAA6382846.1"/>
    </source>
</evidence>
<dbReference type="SUPFAM" id="SSF54001">
    <property type="entry name" value="Cysteine proteinases"/>
    <property type="match status" value="1"/>
</dbReference>
<feature type="region of interest" description="Disordered" evidence="1">
    <location>
        <begin position="181"/>
        <end position="205"/>
    </location>
</feature>
<dbReference type="PROSITE" id="PS51257">
    <property type="entry name" value="PROKAR_LIPOPROTEIN"/>
    <property type="match status" value="1"/>
</dbReference>
<dbReference type="GO" id="GO:0004843">
    <property type="term" value="F:cysteine-type deubiquitinase activity"/>
    <property type="evidence" value="ECO:0007669"/>
    <property type="project" value="InterPro"/>
</dbReference>
<dbReference type="GO" id="GO:0016579">
    <property type="term" value="P:protein deubiquitination"/>
    <property type="evidence" value="ECO:0007669"/>
    <property type="project" value="InterPro"/>
</dbReference>
<feature type="region of interest" description="Disordered" evidence="1">
    <location>
        <begin position="297"/>
        <end position="316"/>
    </location>
</feature>
<reference evidence="3 4" key="1">
    <citation type="submission" date="2019-03" db="EMBL/GenBank/DDBJ databases">
        <title>Single cell metagenomics reveals metabolic interactions within the superorganism composed of flagellate Streblomastix strix and complex community of Bacteroidetes bacteria on its surface.</title>
        <authorList>
            <person name="Treitli S.C."/>
            <person name="Kolisko M."/>
            <person name="Husnik F."/>
            <person name="Keeling P."/>
            <person name="Hampl V."/>
        </authorList>
    </citation>
    <scope>NUCLEOTIDE SEQUENCE [LARGE SCALE GENOMIC DNA]</scope>
    <source>
        <strain evidence="3">ST1C</strain>
    </source>
</reference>
<dbReference type="EMBL" id="SNRW01006559">
    <property type="protein sequence ID" value="KAA6382846.1"/>
    <property type="molecule type" value="Genomic_DNA"/>
</dbReference>
<protein>
    <recommendedName>
        <fullName evidence="2">Peptidase C19 ubiquitin carboxyl-terminal hydrolase domain-containing protein</fullName>
    </recommendedName>
</protein>
<feature type="compositionally biased region" description="Basic and acidic residues" evidence="1">
    <location>
        <begin position="304"/>
        <end position="316"/>
    </location>
</feature>
<dbReference type="InterPro" id="IPR001394">
    <property type="entry name" value="Peptidase_C19_UCH"/>
</dbReference>
<accession>A0A5J4VK61</accession>
<dbReference type="Proteomes" id="UP000324800">
    <property type="component" value="Unassembled WGS sequence"/>
</dbReference>
<dbReference type="AlphaFoldDB" id="A0A5J4VK61"/>
<comment type="caution">
    <text evidence="3">The sequence shown here is derived from an EMBL/GenBank/DDBJ whole genome shotgun (WGS) entry which is preliminary data.</text>
</comment>
<dbReference type="Pfam" id="PF00443">
    <property type="entry name" value="UCH"/>
    <property type="match status" value="1"/>
</dbReference>
<organism evidence="3 4">
    <name type="scientific">Streblomastix strix</name>
    <dbReference type="NCBI Taxonomy" id="222440"/>
    <lineage>
        <taxon>Eukaryota</taxon>
        <taxon>Metamonada</taxon>
        <taxon>Preaxostyla</taxon>
        <taxon>Oxymonadida</taxon>
        <taxon>Streblomastigidae</taxon>
        <taxon>Streblomastix</taxon>
    </lineage>
</organism>
<gene>
    <name evidence="3" type="ORF">EZS28_021629</name>
</gene>
<sequence length="500" mass="55532">MKGPTVINFRVHGLQSQYSFANAVVQSLLSCPSFVRLIFRLSKSLNQLRPSPLHTSSWVEHMLQQTFVTTTAVNPQLSATIGVPVAACDILGKILPLSSISKLVNIYLQSSTRHGRGVGYDSADFIEFCLSGLDQELTYDEDMRGKTLPQITLTEPEKRSLISKLFAGQMVTLLSTTQTNQDNINRVPTGTGPSPSGTGSVTRLGQSSSGVSGFRSIKQADLFYCTWTHSLWPISLKNERVSRYETQMSTQIELLARQDIEDANNMIAMTRERVKLLFDAEIQVMLAESPFTTSTLRPLGYSDRTGKQQRQREKTKLEQGDQCAYAITGLKDAQQALLVAMENELCGQNNIEQIVHAYAMLCVGANAVALQRELTNVPMELKGVVGGSILPSDIFSDDSIESIKRYLELKKVDQMHFPYQQELFTYPQSQIQQPQWLLHLYQPFLPFQAFQPFGIQQTPYASSQFNYGRGAAAGRGFQPRGSGGRCRGAFNSNFIPLGGQ</sequence>
<proteinExistence type="predicted"/>
<name>A0A5J4VK61_9EUKA</name>
<feature type="compositionally biased region" description="Low complexity" evidence="1">
    <location>
        <begin position="188"/>
        <end position="200"/>
    </location>
</feature>